<reference evidence="9 10" key="1">
    <citation type="submission" date="2020-05" db="EMBL/GenBank/DDBJ databases">
        <title>Aquincola sp. isolate from soil.</title>
        <authorList>
            <person name="Han J."/>
            <person name="Kim D.-U."/>
        </authorList>
    </citation>
    <scope>NUCLEOTIDE SEQUENCE [LARGE SCALE GENOMIC DNA]</scope>
    <source>
        <strain evidence="9 10">S2</strain>
    </source>
</reference>
<keyword evidence="3" id="KW-1003">Cell membrane</keyword>
<protein>
    <submittedName>
        <fullName evidence="9">DUF421 domain-containing protein</fullName>
    </submittedName>
</protein>
<dbReference type="RefSeq" id="WP_173123564.1">
    <property type="nucleotide sequence ID" value="NZ_JABRWJ010000004.1"/>
</dbReference>
<dbReference type="Pfam" id="PF04239">
    <property type="entry name" value="DUF421"/>
    <property type="match status" value="1"/>
</dbReference>
<evidence type="ECO:0000256" key="3">
    <source>
        <dbReference type="ARBA" id="ARBA00022475"/>
    </source>
</evidence>
<evidence type="ECO:0000313" key="9">
    <source>
        <dbReference type="EMBL" id="NRF68165.1"/>
    </source>
</evidence>
<evidence type="ECO:0000256" key="4">
    <source>
        <dbReference type="ARBA" id="ARBA00022692"/>
    </source>
</evidence>
<sequence length="176" mass="19782">MDTLIDLFRIETNPLEMIVRGTAMYWFLFLLFRCVLRRDVGSIAIADVLLLVLIADAAQNAMAGSYQTITDGIILVATIAAWNYAFDWASYRSAFVRKLVEPRAMPLVQNGKLMRQNLRRELITREELDSKLRAKGYERIEDVKLAQLESDGEITVLGSHGTDVPSTKKPHAQPGA</sequence>
<comment type="similarity">
    <text evidence="2">Belongs to the UPF0702 family.</text>
</comment>
<dbReference type="Proteomes" id="UP000737171">
    <property type="component" value="Unassembled WGS sequence"/>
</dbReference>
<evidence type="ECO:0000256" key="1">
    <source>
        <dbReference type="ARBA" id="ARBA00004651"/>
    </source>
</evidence>
<keyword evidence="10" id="KW-1185">Reference proteome</keyword>
<feature type="region of interest" description="Disordered" evidence="7">
    <location>
        <begin position="156"/>
        <end position="176"/>
    </location>
</feature>
<dbReference type="EMBL" id="JABRWJ010000004">
    <property type="protein sequence ID" value="NRF68165.1"/>
    <property type="molecule type" value="Genomic_DNA"/>
</dbReference>
<organism evidence="9 10">
    <name type="scientific">Pseudaquabacterium terrae</name>
    <dbReference type="NCBI Taxonomy" id="2732868"/>
    <lineage>
        <taxon>Bacteria</taxon>
        <taxon>Pseudomonadati</taxon>
        <taxon>Pseudomonadota</taxon>
        <taxon>Betaproteobacteria</taxon>
        <taxon>Burkholderiales</taxon>
        <taxon>Sphaerotilaceae</taxon>
        <taxon>Pseudaquabacterium</taxon>
    </lineage>
</organism>
<dbReference type="Gene3D" id="3.30.240.20">
    <property type="entry name" value="bsu07140 like domains"/>
    <property type="match status" value="1"/>
</dbReference>
<keyword evidence="5" id="KW-1133">Transmembrane helix</keyword>
<comment type="caution">
    <text evidence="9">The sequence shown here is derived from an EMBL/GenBank/DDBJ whole genome shotgun (WGS) entry which is preliminary data.</text>
</comment>
<keyword evidence="4" id="KW-0812">Transmembrane</keyword>
<gene>
    <name evidence="9" type="ORF">HLB44_14320</name>
</gene>
<evidence type="ECO:0000256" key="6">
    <source>
        <dbReference type="ARBA" id="ARBA00023136"/>
    </source>
</evidence>
<dbReference type="InterPro" id="IPR007353">
    <property type="entry name" value="DUF421"/>
</dbReference>
<proteinExistence type="inferred from homology"/>
<feature type="domain" description="YetF C-terminal" evidence="8">
    <location>
        <begin position="93"/>
        <end position="160"/>
    </location>
</feature>
<evidence type="ECO:0000256" key="7">
    <source>
        <dbReference type="SAM" id="MobiDB-lite"/>
    </source>
</evidence>
<dbReference type="PANTHER" id="PTHR34582:SF6">
    <property type="entry name" value="UPF0702 TRANSMEMBRANE PROTEIN YCAP"/>
    <property type="match status" value="1"/>
</dbReference>
<dbReference type="PANTHER" id="PTHR34582">
    <property type="entry name" value="UPF0702 TRANSMEMBRANE PROTEIN YCAP"/>
    <property type="match status" value="1"/>
</dbReference>
<evidence type="ECO:0000256" key="5">
    <source>
        <dbReference type="ARBA" id="ARBA00022989"/>
    </source>
</evidence>
<comment type="subcellular location">
    <subcellularLocation>
        <location evidence="1">Cell membrane</location>
        <topology evidence="1">Multi-pass membrane protein</topology>
    </subcellularLocation>
</comment>
<evidence type="ECO:0000313" key="10">
    <source>
        <dbReference type="Proteomes" id="UP000737171"/>
    </source>
</evidence>
<dbReference type="InterPro" id="IPR023090">
    <property type="entry name" value="UPF0702_alpha/beta_dom_sf"/>
</dbReference>
<accession>A0ABX2EHQ9</accession>
<name>A0ABX2EHQ9_9BURK</name>
<evidence type="ECO:0000259" key="8">
    <source>
        <dbReference type="Pfam" id="PF04239"/>
    </source>
</evidence>
<keyword evidence="6" id="KW-0472">Membrane</keyword>
<evidence type="ECO:0000256" key="2">
    <source>
        <dbReference type="ARBA" id="ARBA00006448"/>
    </source>
</evidence>